<dbReference type="NCBIfam" id="TIGR00745">
    <property type="entry name" value="apbA_panE"/>
    <property type="match status" value="1"/>
</dbReference>
<dbReference type="EMBL" id="FPHB01000013">
    <property type="protein sequence ID" value="SFV51133.1"/>
    <property type="molecule type" value="Genomic_DNA"/>
</dbReference>
<dbReference type="Gene3D" id="3.40.50.720">
    <property type="entry name" value="NAD(P)-binding Rossmann-like Domain"/>
    <property type="match status" value="1"/>
</dbReference>
<dbReference type="InterPro" id="IPR036291">
    <property type="entry name" value="NAD(P)-bd_dom_sf"/>
</dbReference>
<dbReference type="PANTHER" id="PTHR21708">
    <property type="entry name" value="PROBABLE 2-DEHYDROPANTOATE 2-REDUCTASE"/>
    <property type="match status" value="1"/>
</dbReference>
<feature type="domain" description="Ketopantoate reductase N-terminal" evidence="4">
    <location>
        <begin position="3"/>
        <end position="144"/>
    </location>
</feature>
<dbReference type="SUPFAM" id="SSF48179">
    <property type="entry name" value="6-phosphogluconate dehydrogenase C-terminal domain-like"/>
    <property type="match status" value="1"/>
</dbReference>
<evidence type="ECO:0000256" key="3">
    <source>
        <dbReference type="ARBA" id="ARBA00023002"/>
    </source>
</evidence>
<dbReference type="GO" id="GO:0008677">
    <property type="term" value="F:2-dehydropantoate 2-reductase activity"/>
    <property type="evidence" value="ECO:0007669"/>
    <property type="project" value="UniProtKB-EC"/>
</dbReference>
<dbReference type="GO" id="GO:0005737">
    <property type="term" value="C:cytoplasm"/>
    <property type="evidence" value="ECO:0007669"/>
    <property type="project" value="TreeGrafter"/>
</dbReference>
<dbReference type="InterPro" id="IPR008927">
    <property type="entry name" value="6-PGluconate_DH-like_C_sf"/>
</dbReference>
<accession>A0A1W1BCB8</accession>
<evidence type="ECO:0000259" key="5">
    <source>
        <dbReference type="Pfam" id="PF08546"/>
    </source>
</evidence>
<dbReference type="EC" id="1.1.1.169" evidence="6"/>
<dbReference type="GO" id="GO:0015940">
    <property type="term" value="P:pantothenate biosynthetic process"/>
    <property type="evidence" value="ECO:0007669"/>
    <property type="project" value="InterPro"/>
</dbReference>
<keyword evidence="2" id="KW-0521">NADP</keyword>
<evidence type="ECO:0000256" key="1">
    <source>
        <dbReference type="ARBA" id="ARBA00007870"/>
    </source>
</evidence>
<dbReference type="PANTHER" id="PTHR21708:SF26">
    <property type="entry name" value="2-DEHYDROPANTOATE 2-REDUCTASE"/>
    <property type="match status" value="1"/>
</dbReference>
<name>A0A1W1BCB8_9ZZZZ</name>
<dbReference type="InterPro" id="IPR013752">
    <property type="entry name" value="KPA_reductase"/>
</dbReference>
<gene>
    <name evidence="6" type="ORF">MNB_SM-7-134</name>
</gene>
<keyword evidence="3 6" id="KW-0560">Oxidoreductase</keyword>
<dbReference type="Pfam" id="PF08546">
    <property type="entry name" value="ApbA_C"/>
    <property type="match status" value="1"/>
</dbReference>
<dbReference type="SUPFAM" id="SSF51735">
    <property type="entry name" value="NAD(P)-binding Rossmann-fold domains"/>
    <property type="match status" value="1"/>
</dbReference>
<evidence type="ECO:0000256" key="2">
    <source>
        <dbReference type="ARBA" id="ARBA00022857"/>
    </source>
</evidence>
<evidence type="ECO:0000313" key="6">
    <source>
        <dbReference type="EMBL" id="SFV51133.1"/>
    </source>
</evidence>
<dbReference type="InterPro" id="IPR003710">
    <property type="entry name" value="ApbA"/>
</dbReference>
<reference evidence="6" key="1">
    <citation type="submission" date="2016-10" db="EMBL/GenBank/DDBJ databases">
        <authorList>
            <person name="de Groot N.N."/>
        </authorList>
    </citation>
    <scope>NUCLEOTIDE SEQUENCE</scope>
</reference>
<evidence type="ECO:0000259" key="4">
    <source>
        <dbReference type="Pfam" id="PF02558"/>
    </source>
</evidence>
<sequence length="290" mass="32158">MRVCVVGLGGVGGYIAANFAKSGIDVTGVARGVHLEAIKQKGIEIIEDKEQWNVSMNACSQEELEGIFDVVLFCTKSYDLAKSAKAMRHHITKESVVVSLANGVNNGDILRNVLDTKVVDGAVYILSSIKEPGVIRKKGKVFATVFGGDGSEKLAQLFEQAELRYKISLDIQKDLWKKYIFIAAFANLTSYYNKSIYEVYKEHPDQTKALLEEIASLAKAKGIDIDKEVEKSLQTALSLPKDASTSMHLDFQNKKQTELEALSGYLVEEAKKYGVELPNITKIYRELVKR</sequence>
<protein>
    <submittedName>
        <fullName evidence="6">2-dehydropantoate 2-reductase</fullName>
        <ecNumber evidence="6">1.1.1.169</ecNumber>
    </submittedName>
</protein>
<comment type="similarity">
    <text evidence="1">Belongs to the ketopantoate reductase family.</text>
</comment>
<proteinExistence type="inferred from homology"/>
<dbReference type="InterPro" id="IPR051402">
    <property type="entry name" value="KPR-Related"/>
</dbReference>
<dbReference type="InterPro" id="IPR013332">
    <property type="entry name" value="KPR_N"/>
</dbReference>
<dbReference type="Pfam" id="PF02558">
    <property type="entry name" value="ApbA"/>
    <property type="match status" value="1"/>
</dbReference>
<dbReference type="AlphaFoldDB" id="A0A1W1BCB8"/>
<dbReference type="InterPro" id="IPR013328">
    <property type="entry name" value="6PGD_dom2"/>
</dbReference>
<dbReference type="Gene3D" id="1.10.1040.10">
    <property type="entry name" value="N-(1-d-carboxylethyl)-l-norvaline Dehydrogenase, domain 2"/>
    <property type="match status" value="1"/>
</dbReference>
<organism evidence="6">
    <name type="scientific">hydrothermal vent metagenome</name>
    <dbReference type="NCBI Taxonomy" id="652676"/>
    <lineage>
        <taxon>unclassified sequences</taxon>
        <taxon>metagenomes</taxon>
        <taxon>ecological metagenomes</taxon>
    </lineage>
</organism>
<feature type="domain" description="Ketopantoate reductase C-terminal" evidence="5">
    <location>
        <begin position="170"/>
        <end position="287"/>
    </location>
</feature>